<name>A0A4Q7L730_9PSEU</name>
<dbReference type="EMBL" id="SGWQ01000001">
    <property type="protein sequence ID" value="RZS44680.1"/>
    <property type="molecule type" value="Genomic_DNA"/>
</dbReference>
<accession>A0A4Q7L730</accession>
<reference evidence="9 10" key="1">
    <citation type="submission" date="2019-02" db="EMBL/GenBank/DDBJ databases">
        <title>Genomic Encyclopedia of Type Strains, Phase IV (KMG-IV): sequencing the most valuable type-strain genomes for metagenomic binning, comparative biology and taxonomic classification.</title>
        <authorList>
            <person name="Goeker M."/>
        </authorList>
    </citation>
    <scope>NUCLEOTIDE SEQUENCE [LARGE SCALE GENOMIC DNA]</scope>
    <source>
        <strain evidence="9 10">DSM 101727</strain>
    </source>
</reference>
<feature type="transmembrane region" description="Helical" evidence="7">
    <location>
        <begin position="152"/>
        <end position="168"/>
    </location>
</feature>
<feature type="domain" description="Glycine transporter" evidence="8">
    <location>
        <begin position="95"/>
        <end position="168"/>
    </location>
</feature>
<protein>
    <submittedName>
        <fullName evidence="9">Putative membrane protein YeiH</fullName>
    </submittedName>
</protein>
<evidence type="ECO:0000256" key="1">
    <source>
        <dbReference type="ARBA" id="ARBA00004651"/>
    </source>
</evidence>
<feature type="transmembrane region" description="Helical" evidence="7">
    <location>
        <begin position="174"/>
        <end position="194"/>
    </location>
</feature>
<feature type="transmembrane region" description="Helical" evidence="7">
    <location>
        <begin position="65"/>
        <end position="82"/>
    </location>
</feature>
<sequence>MSALVLLVVLEHAGLAVFAASGALAAVRARLDVFGVVVLGLTTALGGGIIRDVLLGVHPPTTLRGWPYLVVPTATALIVFAFHPQVARLRRAVLLADAIGLGLFTVSGTATALAHGAPGYTACLIGMTTGIGGGALRDLLLREIPLVLRREIYALASLAGAVIVWLGHQLHWPAVPVTVAGAALVVAVRLIALWRRWNAPVARGLGDLSGGSQNRE</sequence>
<dbReference type="Pfam" id="PF03458">
    <property type="entry name" value="Gly_transporter"/>
    <property type="match status" value="2"/>
</dbReference>
<evidence type="ECO:0000256" key="3">
    <source>
        <dbReference type="ARBA" id="ARBA00022475"/>
    </source>
</evidence>
<evidence type="ECO:0000256" key="7">
    <source>
        <dbReference type="SAM" id="Phobius"/>
    </source>
</evidence>
<comment type="similarity">
    <text evidence="2">Belongs to the UPF0126 family.</text>
</comment>
<evidence type="ECO:0000313" key="9">
    <source>
        <dbReference type="EMBL" id="RZS44680.1"/>
    </source>
</evidence>
<gene>
    <name evidence="9" type="ORF">EV193_101556</name>
</gene>
<dbReference type="AlphaFoldDB" id="A0A4Q7L730"/>
<dbReference type="InterPro" id="IPR005115">
    <property type="entry name" value="Gly_transporter"/>
</dbReference>
<keyword evidence="6 7" id="KW-0472">Membrane</keyword>
<evidence type="ECO:0000256" key="4">
    <source>
        <dbReference type="ARBA" id="ARBA00022692"/>
    </source>
</evidence>
<keyword evidence="10" id="KW-1185">Reference proteome</keyword>
<comment type="subcellular location">
    <subcellularLocation>
        <location evidence="1">Cell membrane</location>
        <topology evidence="1">Multi-pass membrane protein</topology>
    </subcellularLocation>
</comment>
<dbReference type="PANTHER" id="PTHR30506">
    <property type="entry name" value="INNER MEMBRANE PROTEIN"/>
    <property type="match status" value="1"/>
</dbReference>
<keyword evidence="5 7" id="KW-1133">Transmembrane helix</keyword>
<evidence type="ECO:0000256" key="6">
    <source>
        <dbReference type="ARBA" id="ARBA00023136"/>
    </source>
</evidence>
<feature type="transmembrane region" description="Helical" evidence="7">
    <location>
        <begin position="94"/>
        <end position="113"/>
    </location>
</feature>
<evidence type="ECO:0000256" key="2">
    <source>
        <dbReference type="ARBA" id="ARBA00008193"/>
    </source>
</evidence>
<dbReference type="PANTHER" id="PTHR30506:SF3">
    <property type="entry name" value="UPF0126 INNER MEMBRANE PROTEIN YADS-RELATED"/>
    <property type="match status" value="1"/>
</dbReference>
<proteinExistence type="inferred from homology"/>
<dbReference type="OrthoDB" id="9791874at2"/>
<dbReference type="GO" id="GO:0005886">
    <property type="term" value="C:plasma membrane"/>
    <property type="evidence" value="ECO:0007669"/>
    <property type="project" value="UniProtKB-SubCell"/>
</dbReference>
<comment type="caution">
    <text evidence="9">The sequence shown here is derived from an EMBL/GenBank/DDBJ whole genome shotgun (WGS) entry which is preliminary data.</text>
</comment>
<evidence type="ECO:0000313" key="10">
    <source>
        <dbReference type="Proteomes" id="UP000294257"/>
    </source>
</evidence>
<feature type="transmembrane region" description="Helical" evidence="7">
    <location>
        <begin position="119"/>
        <end position="140"/>
    </location>
</feature>
<organism evidence="9 10">
    <name type="scientific">Herbihabitans rhizosphaerae</name>
    <dbReference type="NCBI Taxonomy" id="1872711"/>
    <lineage>
        <taxon>Bacteria</taxon>
        <taxon>Bacillati</taxon>
        <taxon>Actinomycetota</taxon>
        <taxon>Actinomycetes</taxon>
        <taxon>Pseudonocardiales</taxon>
        <taxon>Pseudonocardiaceae</taxon>
        <taxon>Herbihabitans</taxon>
    </lineage>
</organism>
<keyword evidence="4 7" id="KW-0812">Transmembrane</keyword>
<keyword evidence="3" id="KW-1003">Cell membrane</keyword>
<evidence type="ECO:0000259" key="8">
    <source>
        <dbReference type="Pfam" id="PF03458"/>
    </source>
</evidence>
<feature type="domain" description="Glycine transporter" evidence="8">
    <location>
        <begin position="9"/>
        <end position="83"/>
    </location>
</feature>
<dbReference type="Proteomes" id="UP000294257">
    <property type="component" value="Unassembled WGS sequence"/>
</dbReference>
<evidence type="ECO:0000256" key="5">
    <source>
        <dbReference type="ARBA" id="ARBA00022989"/>
    </source>
</evidence>